<keyword evidence="2" id="KW-0813">Transport</keyword>
<keyword evidence="3" id="KW-0547">Nucleotide-binding</keyword>
<dbReference type="Pfam" id="PF00005">
    <property type="entry name" value="ABC_tran"/>
    <property type="match status" value="1"/>
</dbReference>
<feature type="domain" description="ABC transporter" evidence="5">
    <location>
        <begin position="5"/>
        <end position="231"/>
    </location>
</feature>
<evidence type="ECO:0000259" key="5">
    <source>
        <dbReference type="PROSITE" id="PS50893"/>
    </source>
</evidence>
<dbReference type="SMART" id="SM00382">
    <property type="entry name" value="AAA"/>
    <property type="match status" value="1"/>
</dbReference>
<evidence type="ECO:0000313" key="7">
    <source>
        <dbReference type="Proteomes" id="UP001519503"/>
    </source>
</evidence>
<dbReference type="GO" id="GO:0005524">
    <property type="term" value="F:ATP binding"/>
    <property type="evidence" value="ECO:0007669"/>
    <property type="project" value="UniProtKB-KW"/>
</dbReference>
<proteinExistence type="inferred from homology"/>
<comment type="caution">
    <text evidence="6">The sequence shown here is derived from an EMBL/GenBank/DDBJ whole genome shotgun (WGS) entry which is preliminary data.</text>
</comment>
<keyword evidence="4 6" id="KW-0067">ATP-binding</keyword>
<dbReference type="SUPFAM" id="SSF52540">
    <property type="entry name" value="P-loop containing nucleoside triphosphate hydrolases"/>
    <property type="match status" value="1"/>
</dbReference>
<sequence>MTEQIQVRHFQAAFGKKIILKDLSFSLPNDQLTVVLGENGAGKTTLIRAILQAALTKKGDAAIQVNAQKIAYVPQFRDLGADYPLSIQAFVSLGIRDHGLPWLSKKEKKAVQDALQRVDLTELADLPLAKASGGQKQRAYIAQALAKQPDLLILDEPTSALDSQHTRALVQQIRQVQQDWQIGVLWISHDTTWVRKSADNFLWLHDQTASLGVAKDLPVEAESKHQEEVKHVF</sequence>
<dbReference type="InterPro" id="IPR003439">
    <property type="entry name" value="ABC_transporter-like_ATP-bd"/>
</dbReference>
<dbReference type="PANTHER" id="PTHR42734:SF17">
    <property type="entry name" value="METAL TRANSPORT SYSTEM ATP-BINDING PROTEIN TM_0124-RELATED"/>
    <property type="match status" value="1"/>
</dbReference>
<comment type="similarity">
    <text evidence="1">Belongs to the ABC transporter superfamily.</text>
</comment>
<dbReference type="Gene3D" id="3.40.50.300">
    <property type="entry name" value="P-loop containing nucleotide triphosphate hydrolases"/>
    <property type="match status" value="1"/>
</dbReference>
<name>A0ABS5QZI6_9LACO</name>
<accession>A0ABS5QZI6</accession>
<evidence type="ECO:0000313" key="6">
    <source>
        <dbReference type="EMBL" id="MBS9337786.1"/>
    </source>
</evidence>
<gene>
    <name evidence="6" type="ORF">G6R30_04835</name>
</gene>
<dbReference type="Proteomes" id="UP001519503">
    <property type="component" value="Unassembled WGS sequence"/>
</dbReference>
<dbReference type="EMBL" id="JAAMFL010000007">
    <property type="protein sequence ID" value="MBS9337786.1"/>
    <property type="molecule type" value="Genomic_DNA"/>
</dbReference>
<dbReference type="PROSITE" id="PS50893">
    <property type="entry name" value="ABC_TRANSPORTER_2"/>
    <property type="match status" value="1"/>
</dbReference>
<dbReference type="PANTHER" id="PTHR42734">
    <property type="entry name" value="METAL TRANSPORT SYSTEM ATP-BINDING PROTEIN TM_0124-RELATED"/>
    <property type="match status" value="1"/>
</dbReference>
<evidence type="ECO:0000256" key="1">
    <source>
        <dbReference type="ARBA" id="ARBA00005417"/>
    </source>
</evidence>
<evidence type="ECO:0000256" key="3">
    <source>
        <dbReference type="ARBA" id="ARBA00022741"/>
    </source>
</evidence>
<reference evidence="6 7" key="1">
    <citation type="submission" date="2020-02" db="EMBL/GenBank/DDBJ databases">
        <title>Fructobacillus sp. isolated from paper mulberry of Taiwan.</title>
        <authorList>
            <person name="Lin S.-T."/>
        </authorList>
    </citation>
    <scope>NUCLEOTIDE SEQUENCE [LARGE SCALE GENOMIC DNA]</scope>
    <source>
        <strain evidence="6 7">S1-1</strain>
    </source>
</reference>
<organism evidence="6 7">
    <name type="scientific">Fructobacillus parabroussonetiae</name>
    <dbReference type="NCBI Taxonomy" id="2713174"/>
    <lineage>
        <taxon>Bacteria</taxon>
        <taxon>Bacillati</taxon>
        <taxon>Bacillota</taxon>
        <taxon>Bacilli</taxon>
        <taxon>Lactobacillales</taxon>
        <taxon>Lactobacillaceae</taxon>
        <taxon>Fructobacillus</taxon>
    </lineage>
</organism>
<dbReference type="InterPro" id="IPR050153">
    <property type="entry name" value="Metal_Ion_Import_ABC"/>
</dbReference>
<dbReference type="RefSeq" id="WP_213822026.1">
    <property type="nucleotide sequence ID" value="NZ_JAAMFL010000007.1"/>
</dbReference>
<dbReference type="InterPro" id="IPR027417">
    <property type="entry name" value="P-loop_NTPase"/>
</dbReference>
<evidence type="ECO:0000256" key="2">
    <source>
        <dbReference type="ARBA" id="ARBA00022448"/>
    </source>
</evidence>
<protein>
    <submittedName>
        <fullName evidence="6">ATP-binding cassette domain-containing protein</fullName>
    </submittedName>
</protein>
<evidence type="ECO:0000256" key="4">
    <source>
        <dbReference type="ARBA" id="ARBA00022840"/>
    </source>
</evidence>
<dbReference type="InterPro" id="IPR003593">
    <property type="entry name" value="AAA+_ATPase"/>
</dbReference>
<keyword evidence="7" id="KW-1185">Reference proteome</keyword>